<gene>
    <name evidence="3" type="ORF">BDU57DRAFT_526248</name>
</gene>
<name>A0A6A5R145_AMPQU</name>
<dbReference type="Proteomes" id="UP000800096">
    <property type="component" value="Unassembled WGS sequence"/>
</dbReference>
<feature type="region of interest" description="Disordered" evidence="1">
    <location>
        <begin position="1"/>
        <end position="21"/>
    </location>
</feature>
<organism evidence="3 4">
    <name type="scientific">Ampelomyces quisqualis</name>
    <name type="common">Powdery mildew agent</name>
    <dbReference type="NCBI Taxonomy" id="50730"/>
    <lineage>
        <taxon>Eukaryota</taxon>
        <taxon>Fungi</taxon>
        <taxon>Dikarya</taxon>
        <taxon>Ascomycota</taxon>
        <taxon>Pezizomycotina</taxon>
        <taxon>Dothideomycetes</taxon>
        <taxon>Pleosporomycetidae</taxon>
        <taxon>Pleosporales</taxon>
        <taxon>Pleosporineae</taxon>
        <taxon>Phaeosphaeriaceae</taxon>
        <taxon>Ampelomyces</taxon>
    </lineage>
</organism>
<feature type="transmembrane region" description="Helical" evidence="2">
    <location>
        <begin position="177"/>
        <end position="199"/>
    </location>
</feature>
<keyword evidence="2" id="KW-0472">Membrane</keyword>
<dbReference type="EMBL" id="ML979132">
    <property type="protein sequence ID" value="KAF1921402.1"/>
    <property type="molecule type" value="Genomic_DNA"/>
</dbReference>
<accession>A0A6A5R145</accession>
<evidence type="ECO:0000313" key="3">
    <source>
        <dbReference type="EMBL" id="KAF1921402.1"/>
    </source>
</evidence>
<evidence type="ECO:0000256" key="2">
    <source>
        <dbReference type="SAM" id="Phobius"/>
    </source>
</evidence>
<keyword evidence="4" id="KW-1185">Reference proteome</keyword>
<sequence>MQGHDADNPTEAHLPRSDEESNVTLGRHGVACCGFVPLSSSSMSSRRNSSVRPYQDGLVHFIMQHHRDHRLHVLGHCQREAGLGLCVWSLGALPPVGGAPSGFIGADHAQVAGVYFAVLVRPVGGGFAAQRADIWRYIFYAPAIANFFSFLGLYFFYYPPKYLRGLPTSQASRELDYVRTILFIASTTLILAGVVYTTTLPSSPVTRGRSSPHLSS</sequence>
<proteinExistence type="predicted"/>
<keyword evidence="2" id="KW-1133">Transmembrane helix</keyword>
<reference evidence="3" key="1">
    <citation type="journal article" date="2020" name="Stud. Mycol.">
        <title>101 Dothideomycetes genomes: a test case for predicting lifestyles and emergence of pathogens.</title>
        <authorList>
            <person name="Haridas S."/>
            <person name="Albert R."/>
            <person name="Binder M."/>
            <person name="Bloem J."/>
            <person name="Labutti K."/>
            <person name="Salamov A."/>
            <person name="Andreopoulos B."/>
            <person name="Baker S."/>
            <person name="Barry K."/>
            <person name="Bills G."/>
            <person name="Bluhm B."/>
            <person name="Cannon C."/>
            <person name="Castanera R."/>
            <person name="Culley D."/>
            <person name="Daum C."/>
            <person name="Ezra D."/>
            <person name="Gonzalez J."/>
            <person name="Henrissat B."/>
            <person name="Kuo A."/>
            <person name="Liang C."/>
            <person name="Lipzen A."/>
            <person name="Lutzoni F."/>
            <person name="Magnuson J."/>
            <person name="Mondo S."/>
            <person name="Nolan M."/>
            <person name="Ohm R."/>
            <person name="Pangilinan J."/>
            <person name="Park H.-J."/>
            <person name="Ramirez L."/>
            <person name="Alfaro M."/>
            <person name="Sun H."/>
            <person name="Tritt A."/>
            <person name="Yoshinaga Y."/>
            <person name="Zwiers L.-H."/>
            <person name="Turgeon B."/>
            <person name="Goodwin S."/>
            <person name="Spatafora J."/>
            <person name="Crous P."/>
            <person name="Grigoriev I."/>
        </authorList>
    </citation>
    <scope>NUCLEOTIDE SEQUENCE</scope>
    <source>
        <strain evidence="3">HMLAC05119</strain>
    </source>
</reference>
<protein>
    <submittedName>
        <fullName evidence="3">Uncharacterized protein</fullName>
    </submittedName>
</protein>
<evidence type="ECO:0000313" key="4">
    <source>
        <dbReference type="Proteomes" id="UP000800096"/>
    </source>
</evidence>
<dbReference type="AlphaFoldDB" id="A0A6A5R145"/>
<keyword evidence="2" id="KW-0812">Transmembrane</keyword>
<feature type="transmembrane region" description="Helical" evidence="2">
    <location>
        <begin position="137"/>
        <end position="157"/>
    </location>
</feature>
<evidence type="ECO:0000256" key="1">
    <source>
        <dbReference type="SAM" id="MobiDB-lite"/>
    </source>
</evidence>
<dbReference type="OrthoDB" id="4161376at2759"/>